<keyword evidence="6" id="KW-1185">Reference proteome</keyword>
<dbReference type="OrthoDB" id="9785502at2"/>
<dbReference type="GO" id="GO:0004602">
    <property type="term" value="F:glutathione peroxidase activity"/>
    <property type="evidence" value="ECO:0007669"/>
    <property type="project" value="UniProtKB-UniRule"/>
</dbReference>
<dbReference type="Gene3D" id="3.40.30.10">
    <property type="entry name" value="Glutaredoxin"/>
    <property type="match status" value="1"/>
</dbReference>
<dbReference type="PRINTS" id="PR01011">
    <property type="entry name" value="GLUTPROXDASE"/>
</dbReference>
<reference evidence="5 6" key="1">
    <citation type="submission" date="2018-10" db="EMBL/GenBank/DDBJ databases">
        <title>Draft genome sequence for the type isolate of Erwinia psidii, agent causal of bacterial blight in guava (Psidium guajava) and wilt and die-back of Eucalyptus spp.</title>
        <authorList>
            <person name="Hermenegildo P.S."/>
            <person name="Santos S.A."/>
            <person name="Guimaraes L.M.S."/>
            <person name="Vidigal P.M.P."/>
            <person name="Pereira I.C."/>
            <person name="Badel J.L."/>
            <person name="Alfenas-Zerbini P."/>
            <person name="Ferreira M.A.S.V."/>
            <person name="Alfenas A.C."/>
        </authorList>
    </citation>
    <scope>NUCLEOTIDE SEQUENCE [LARGE SCALE GENOMIC DNA]</scope>
    <source>
        <strain evidence="5 6">IBSBF 435</strain>
    </source>
</reference>
<sequence length="184" mass="20465">MSIFNTELVTLDGEKTSLATWQGEVLLVVNVASKCGLTPQYEQLERLHRSLHDRGFSVLGFPCNAFLGQEPGTGEEIKHFCNTTYGVTFPMFSKTEVNGPERHPLYQRLVAAQPEAIVPEGSGFLERMVSKGRAPKEYGDILWNFEKFLVGRNGSVLARFSPDMEPENPLLADRITEALGSDKC</sequence>
<dbReference type="InterPro" id="IPR036249">
    <property type="entry name" value="Thioredoxin-like_sf"/>
</dbReference>
<comment type="catalytic activity">
    <reaction evidence="3">
        <text>2 glutathione + H2O2 = glutathione disulfide + 2 H2O</text>
        <dbReference type="Rhea" id="RHEA:16833"/>
        <dbReference type="ChEBI" id="CHEBI:15377"/>
        <dbReference type="ChEBI" id="CHEBI:16240"/>
        <dbReference type="ChEBI" id="CHEBI:57925"/>
        <dbReference type="ChEBI" id="CHEBI:58297"/>
        <dbReference type="EC" id="1.11.1.9"/>
    </reaction>
</comment>
<evidence type="ECO:0000256" key="1">
    <source>
        <dbReference type="ARBA" id="ARBA00022559"/>
    </source>
</evidence>
<dbReference type="PIRSF" id="PIRSF000303">
    <property type="entry name" value="Glutathion_perox"/>
    <property type="match status" value="1"/>
</dbReference>
<comment type="catalytic activity">
    <reaction evidence="3">
        <text>a hydroperoxide + [thioredoxin]-dithiol = an alcohol + [thioredoxin]-disulfide + H2O</text>
        <dbReference type="Rhea" id="RHEA:62620"/>
        <dbReference type="Rhea" id="RHEA-COMP:10698"/>
        <dbReference type="Rhea" id="RHEA-COMP:10700"/>
        <dbReference type="ChEBI" id="CHEBI:15377"/>
        <dbReference type="ChEBI" id="CHEBI:29950"/>
        <dbReference type="ChEBI" id="CHEBI:30879"/>
        <dbReference type="ChEBI" id="CHEBI:35924"/>
        <dbReference type="ChEBI" id="CHEBI:50058"/>
        <dbReference type="EC" id="1.11.1.24"/>
    </reaction>
</comment>
<evidence type="ECO:0000256" key="2">
    <source>
        <dbReference type="ARBA" id="ARBA00023002"/>
    </source>
</evidence>
<feature type="active site" evidence="3 4">
    <location>
        <position position="35"/>
    </location>
</feature>
<keyword evidence="1 3" id="KW-0575">Peroxidase</keyword>
<dbReference type="PANTHER" id="PTHR11592:SF40">
    <property type="entry name" value="THIOREDOXIN_GLUTATHIONE PEROXIDASE BTUE"/>
    <property type="match status" value="1"/>
</dbReference>
<dbReference type="PROSITE" id="PS51355">
    <property type="entry name" value="GLUTATHIONE_PEROXID_3"/>
    <property type="match status" value="1"/>
</dbReference>
<dbReference type="CDD" id="cd00340">
    <property type="entry name" value="GSH_Peroxidase"/>
    <property type="match status" value="1"/>
</dbReference>
<comment type="similarity">
    <text evidence="3">Belongs to the glutathione peroxidase family. BtuE subfamily.</text>
</comment>
<dbReference type="Pfam" id="PF00255">
    <property type="entry name" value="GSHPx"/>
    <property type="match status" value="1"/>
</dbReference>
<dbReference type="HAMAP" id="MF_02061">
    <property type="entry name" value="Thiored_glutath_peroxid"/>
    <property type="match status" value="1"/>
</dbReference>
<evidence type="ECO:0000313" key="6">
    <source>
        <dbReference type="Proteomes" id="UP000279457"/>
    </source>
</evidence>
<dbReference type="FunFam" id="3.40.30.10:FF:000010">
    <property type="entry name" value="Glutathione peroxidase"/>
    <property type="match status" value="1"/>
</dbReference>
<dbReference type="SUPFAM" id="SSF52833">
    <property type="entry name" value="Thioredoxin-like"/>
    <property type="match status" value="1"/>
</dbReference>
<dbReference type="Proteomes" id="UP000279457">
    <property type="component" value="Unassembled WGS sequence"/>
</dbReference>
<dbReference type="InterPro" id="IPR033674">
    <property type="entry name" value="BtuE"/>
</dbReference>
<dbReference type="InterPro" id="IPR000889">
    <property type="entry name" value="Glutathione_peroxidase"/>
</dbReference>
<dbReference type="EC" id="1.11.1.24" evidence="3"/>
<keyword evidence="2 3" id="KW-0560">Oxidoreductase</keyword>
<dbReference type="EMBL" id="RHHM01000003">
    <property type="protein sequence ID" value="RQM39112.1"/>
    <property type="molecule type" value="Genomic_DNA"/>
</dbReference>
<name>A0A3N6TV31_9GAMM</name>
<proteinExistence type="inferred from homology"/>
<evidence type="ECO:0000313" key="5">
    <source>
        <dbReference type="EMBL" id="RQM39112.1"/>
    </source>
</evidence>
<dbReference type="GO" id="GO:0034599">
    <property type="term" value="P:cellular response to oxidative stress"/>
    <property type="evidence" value="ECO:0007669"/>
    <property type="project" value="TreeGrafter"/>
</dbReference>
<comment type="caution">
    <text evidence="5">The sequence shown here is derived from an EMBL/GenBank/DDBJ whole genome shotgun (WGS) entry which is preliminary data.</text>
</comment>
<dbReference type="AlphaFoldDB" id="A0A3N6TV31"/>
<protein>
    <recommendedName>
        <fullName evidence="3">Thioredoxin/glutathione peroxidase BtuE</fullName>
        <ecNumber evidence="3">1.11.1.24</ecNumber>
        <ecNumber evidence="3">1.11.1.9</ecNumber>
    </recommendedName>
</protein>
<dbReference type="PANTHER" id="PTHR11592">
    <property type="entry name" value="GLUTATHIONE PEROXIDASE"/>
    <property type="match status" value="1"/>
</dbReference>
<evidence type="ECO:0000256" key="3">
    <source>
        <dbReference type="HAMAP-Rule" id="MF_02061"/>
    </source>
</evidence>
<comment type="function">
    <text evidence="3">Non-specific peroxidase that can use thioredoxin or glutathione as a reducing agent.</text>
</comment>
<dbReference type="GO" id="GO:0140824">
    <property type="term" value="F:thioredoxin-dependent peroxiredoxin activity"/>
    <property type="evidence" value="ECO:0007669"/>
    <property type="project" value="UniProtKB-EC"/>
</dbReference>
<gene>
    <name evidence="3" type="primary">btuE</name>
    <name evidence="5" type="ORF">EB241_04970</name>
</gene>
<accession>A0A3N6TV31</accession>
<dbReference type="NCBIfam" id="NF007900">
    <property type="entry name" value="PRK10606.1"/>
    <property type="match status" value="1"/>
</dbReference>
<dbReference type="EC" id="1.11.1.9" evidence="3"/>
<organism evidence="5 6">
    <name type="scientific">Erwinia psidii</name>
    <dbReference type="NCBI Taxonomy" id="69224"/>
    <lineage>
        <taxon>Bacteria</taxon>
        <taxon>Pseudomonadati</taxon>
        <taxon>Pseudomonadota</taxon>
        <taxon>Gammaproteobacteria</taxon>
        <taxon>Enterobacterales</taxon>
        <taxon>Erwiniaceae</taxon>
        <taxon>Erwinia</taxon>
    </lineage>
</organism>
<dbReference type="RefSeq" id="WP_124232093.1">
    <property type="nucleotide sequence ID" value="NZ_RHHM01000003.1"/>
</dbReference>
<evidence type="ECO:0000256" key="4">
    <source>
        <dbReference type="PIRSR" id="PIRSR000303-1"/>
    </source>
</evidence>